<dbReference type="SUPFAM" id="SSF53271">
    <property type="entry name" value="PRTase-like"/>
    <property type="match status" value="1"/>
</dbReference>
<evidence type="ECO:0000256" key="1">
    <source>
        <dbReference type="SAM" id="MobiDB-lite"/>
    </source>
</evidence>
<feature type="compositionally biased region" description="Basic and acidic residues" evidence="1">
    <location>
        <begin position="149"/>
        <end position="163"/>
    </location>
</feature>
<name>L8GYJ4_ACACF</name>
<protein>
    <submittedName>
        <fullName evidence="2">Phosphoribosyltransferase</fullName>
    </submittedName>
</protein>
<keyword evidence="2" id="KW-0328">Glycosyltransferase</keyword>
<proteinExistence type="predicted"/>
<keyword evidence="2" id="KW-0808">Transferase</keyword>
<evidence type="ECO:0000313" key="2">
    <source>
        <dbReference type="EMBL" id="ELR18055.1"/>
    </source>
</evidence>
<accession>L8GYJ4</accession>
<sequence>MVARKVGCPFHEELTIGALTPDGTTELNEHLMKRFSLKKSDLDNTIERERREAEKKIKLYRGDKPPLDLQGKVVIFVDDGIDTGASAKAALLSIRKRQVLSWLGHRHPSKLVLAVPVMPFDRIGQFHGLVDDIVPLAAPRRGAPAPTINEKKGKKIDEAKTERQATGILQEERAAAAPQEVTSK</sequence>
<keyword evidence="3" id="KW-1185">Reference proteome</keyword>
<organism evidence="2 3">
    <name type="scientific">Acanthamoeba castellanii (strain ATCC 30010 / Neff)</name>
    <dbReference type="NCBI Taxonomy" id="1257118"/>
    <lineage>
        <taxon>Eukaryota</taxon>
        <taxon>Amoebozoa</taxon>
        <taxon>Discosea</taxon>
        <taxon>Longamoebia</taxon>
        <taxon>Centramoebida</taxon>
        <taxon>Acanthamoebidae</taxon>
        <taxon>Acanthamoeba</taxon>
    </lineage>
</organism>
<dbReference type="Gene3D" id="3.40.50.2020">
    <property type="match status" value="1"/>
</dbReference>
<dbReference type="RefSeq" id="XP_004340074.1">
    <property type="nucleotide sequence ID" value="XM_004340026.1"/>
</dbReference>
<reference evidence="2 3" key="1">
    <citation type="journal article" date="2013" name="Genome Biol.">
        <title>Genome of Acanthamoeba castellanii highlights extensive lateral gene transfer and early evolution of tyrosine kinase signaling.</title>
        <authorList>
            <person name="Clarke M."/>
            <person name="Lohan A.J."/>
            <person name="Liu B."/>
            <person name="Lagkouvardos I."/>
            <person name="Roy S."/>
            <person name="Zafar N."/>
            <person name="Bertelli C."/>
            <person name="Schilde C."/>
            <person name="Kianianmomeni A."/>
            <person name="Burglin T.R."/>
            <person name="Frech C."/>
            <person name="Turcotte B."/>
            <person name="Kopec K.O."/>
            <person name="Synnott J.M."/>
            <person name="Choo C."/>
            <person name="Paponov I."/>
            <person name="Finkler A."/>
            <person name="Soon Heng Tan C."/>
            <person name="Hutchins A.P."/>
            <person name="Weinmeier T."/>
            <person name="Rattei T."/>
            <person name="Chu J.S."/>
            <person name="Gimenez G."/>
            <person name="Irimia M."/>
            <person name="Rigden D.J."/>
            <person name="Fitzpatrick D.A."/>
            <person name="Lorenzo-Morales J."/>
            <person name="Bateman A."/>
            <person name="Chiu C.H."/>
            <person name="Tang P."/>
            <person name="Hegemann P."/>
            <person name="Fromm H."/>
            <person name="Raoult D."/>
            <person name="Greub G."/>
            <person name="Miranda-Saavedra D."/>
            <person name="Chen N."/>
            <person name="Nash P."/>
            <person name="Ginger M.L."/>
            <person name="Horn M."/>
            <person name="Schaap P."/>
            <person name="Caler L."/>
            <person name="Loftus B."/>
        </authorList>
    </citation>
    <scope>NUCLEOTIDE SEQUENCE [LARGE SCALE GENOMIC DNA]</scope>
    <source>
        <strain evidence="2 3">Neff</strain>
    </source>
</reference>
<feature type="region of interest" description="Disordered" evidence="1">
    <location>
        <begin position="140"/>
        <end position="184"/>
    </location>
</feature>
<gene>
    <name evidence="2" type="ORF">ACA1_162000</name>
</gene>
<dbReference type="GeneID" id="14918817"/>
<dbReference type="OrthoDB" id="5779169at2759"/>
<dbReference type="VEuPathDB" id="AmoebaDB:ACA1_162000"/>
<evidence type="ECO:0000313" key="3">
    <source>
        <dbReference type="Proteomes" id="UP000011083"/>
    </source>
</evidence>
<dbReference type="AlphaFoldDB" id="L8GYJ4"/>
<dbReference type="GO" id="GO:0016757">
    <property type="term" value="F:glycosyltransferase activity"/>
    <property type="evidence" value="ECO:0007669"/>
    <property type="project" value="UniProtKB-KW"/>
</dbReference>
<dbReference type="CDD" id="cd06223">
    <property type="entry name" value="PRTases_typeI"/>
    <property type="match status" value="1"/>
</dbReference>
<dbReference type="KEGG" id="acan:ACA1_162000"/>
<dbReference type="Proteomes" id="UP000011083">
    <property type="component" value="Unassembled WGS sequence"/>
</dbReference>
<dbReference type="InterPro" id="IPR029057">
    <property type="entry name" value="PRTase-like"/>
</dbReference>
<dbReference type="EMBL" id="KB007961">
    <property type="protein sequence ID" value="ELR18055.1"/>
    <property type="molecule type" value="Genomic_DNA"/>
</dbReference>
<dbReference type="InterPro" id="IPR000836">
    <property type="entry name" value="PRTase_dom"/>
</dbReference>